<feature type="region of interest" description="Disordered" evidence="1">
    <location>
        <begin position="46"/>
        <end position="91"/>
    </location>
</feature>
<dbReference type="RefSeq" id="WP_023546812.1">
    <property type="nucleotide sequence ID" value="NZ_CM002285.1"/>
</dbReference>
<feature type="chain" id="PRO_5004749874" description="HTH cro/C1-type domain-containing protein" evidence="2">
    <location>
        <begin position="30"/>
        <end position="147"/>
    </location>
</feature>
<evidence type="ECO:0008006" key="5">
    <source>
        <dbReference type="Google" id="ProtNLM"/>
    </source>
</evidence>
<dbReference type="OrthoDB" id="4326470at2"/>
<evidence type="ECO:0000313" key="4">
    <source>
        <dbReference type="Proteomes" id="UP000017984"/>
    </source>
</evidence>
<dbReference type="PATRIC" id="fig|1352936.5.peg.2965"/>
<evidence type="ECO:0000313" key="3">
    <source>
        <dbReference type="EMBL" id="EST32771.1"/>
    </source>
</evidence>
<feature type="compositionally biased region" description="Gly residues" evidence="1">
    <location>
        <begin position="51"/>
        <end position="63"/>
    </location>
</feature>
<feature type="signal peptide" evidence="2">
    <location>
        <begin position="1"/>
        <end position="29"/>
    </location>
</feature>
<dbReference type="AlphaFoldDB" id="V6KMX4"/>
<dbReference type="SUPFAM" id="SSF48295">
    <property type="entry name" value="TrpR-like"/>
    <property type="match status" value="1"/>
</dbReference>
<keyword evidence="4" id="KW-1185">Reference proteome</keyword>
<comment type="caution">
    <text evidence="3">The sequence shown here is derived from an EMBL/GenBank/DDBJ whole genome shotgun (WGS) entry which is preliminary data.</text>
</comment>
<name>V6KMX4_STRRC</name>
<gene>
    <name evidence="3" type="ORF">M878_14075</name>
</gene>
<dbReference type="Proteomes" id="UP000017984">
    <property type="component" value="Chromosome"/>
</dbReference>
<evidence type="ECO:0000256" key="2">
    <source>
        <dbReference type="SAM" id="SignalP"/>
    </source>
</evidence>
<evidence type="ECO:0000256" key="1">
    <source>
        <dbReference type="SAM" id="MobiDB-lite"/>
    </source>
</evidence>
<accession>V6KMX4</accession>
<keyword evidence="2" id="KW-0732">Signal</keyword>
<dbReference type="EMBL" id="AWQX01000120">
    <property type="protein sequence ID" value="EST32771.1"/>
    <property type="molecule type" value="Genomic_DNA"/>
</dbReference>
<dbReference type="GO" id="GO:0043565">
    <property type="term" value="F:sequence-specific DNA binding"/>
    <property type="evidence" value="ECO:0007669"/>
    <property type="project" value="InterPro"/>
</dbReference>
<dbReference type="InterPro" id="IPR009534">
    <property type="entry name" value="DUF1153"/>
</dbReference>
<dbReference type="InterPro" id="IPR010921">
    <property type="entry name" value="Trp_repressor/repl_initiator"/>
</dbReference>
<proteinExistence type="predicted"/>
<protein>
    <recommendedName>
        <fullName evidence="5">HTH cro/C1-type domain-containing protein</fullName>
    </recommendedName>
</protein>
<dbReference type="HOGENOM" id="CLU_1824180_0_0_11"/>
<sequence length="147" mass="15271">MSTHLWQRPFLLAAASAALVTVTACGAQAVTHAAPAATGYSALAQQSSHCGEGGEGGKGGAPGQPGEPGQPGKPGCSVFNGLQDLPDKSKSDLSQLDKARIALTVLTGRVTQADAAKKYKISEQEISNWERQLLNGDWLAFLQPESQ</sequence>
<dbReference type="Pfam" id="PF06627">
    <property type="entry name" value="DUF1153"/>
    <property type="match status" value="1"/>
</dbReference>
<dbReference type="STRING" id="1352936.M878_14075"/>
<dbReference type="Gene3D" id="1.10.10.10">
    <property type="entry name" value="Winged helix-like DNA-binding domain superfamily/Winged helix DNA-binding domain"/>
    <property type="match status" value="1"/>
</dbReference>
<dbReference type="InterPro" id="IPR036388">
    <property type="entry name" value="WH-like_DNA-bd_sf"/>
</dbReference>
<reference evidence="3 4" key="1">
    <citation type="journal article" date="2014" name="Genome Announc.">
        <title>Draft Genome Sequence of Streptomyces roseochromogenes subsp. oscitans DS 12.976, Producer of the Aminocoumarin Antibiotic Clorobiocin.</title>
        <authorList>
            <person name="Ruckert C."/>
            <person name="Kalinowski J."/>
            <person name="Heide L."/>
            <person name="Apel A.K."/>
        </authorList>
    </citation>
    <scope>NUCLEOTIDE SEQUENCE [LARGE SCALE GENOMIC DNA]</scope>
    <source>
        <strain evidence="3 4">DS 12.976</strain>
    </source>
</reference>
<organism evidence="3 4">
    <name type="scientific">Streptomyces roseochromogenus subsp. oscitans DS 12.976</name>
    <dbReference type="NCBI Taxonomy" id="1352936"/>
    <lineage>
        <taxon>Bacteria</taxon>
        <taxon>Bacillati</taxon>
        <taxon>Actinomycetota</taxon>
        <taxon>Actinomycetes</taxon>
        <taxon>Kitasatosporales</taxon>
        <taxon>Streptomycetaceae</taxon>
        <taxon>Streptomyces</taxon>
    </lineage>
</organism>